<dbReference type="InterPro" id="IPR001841">
    <property type="entry name" value="Znf_RING"/>
</dbReference>
<reference evidence="3" key="1">
    <citation type="journal article" date="2020" name="Nature">
        <title>Giant virus diversity and host interactions through global metagenomics.</title>
        <authorList>
            <person name="Schulz F."/>
            <person name="Roux S."/>
            <person name="Paez-Espino D."/>
            <person name="Jungbluth S."/>
            <person name="Walsh D.A."/>
            <person name="Denef V.J."/>
            <person name="McMahon K.D."/>
            <person name="Konstantinidis K.T."/>
            <person name="Eloe-Fadrosh E.A."/>
            <person name="Kyrpides N.C."/>
            <person name="Woyke T."/>
        </authorList>
    </citation>
    <scope>NUCLEOTIDE SEQUENCE</scope>
    <source>
        <strain evidence="3">GVMAG-M-3300000115-19</strain>
    </source>
</reference>
<dbReference type="SUPFAM" id="SSF57850">
    <property type="entry name" value="RING/U-box"/>
    <property type="match status" value="1"/>
</dbReference>
<dbReference type="AlphaFoldDB" id="A0A6C0EH75"/>
<organism evidence="3">
    <name type="scientific">viral metagenome</name>
    <dbReference type="NCBI Taxonomy" id="1070528"/>
    <lineage>
        <taxon>unclassified sequences</taxon>
        <taxon>metagenomes</taxon>
        <taxon>organismal metagenomes</taxon>
    </lineage>
</organism>
<dbReference type="Gene3D" id="3.30.40.10">
    <property type="entry name" value="Zinc/RING finger domain, C3HC4 (zinc finger)"/>
    <property type="match status" value="1"/>
</dbReference>
<protein>
    <recommendedName>
        <fullName evidence="2">RING-type domain-containing protein</fullName>
    </recommendedName>
</protein>
<proteinExistence type="predicted"/>
<feature type="domain" description="RING-type" evidence="2">
    <location>
        <begin position="69"/>
        <end position="111"/>
    </location>
</feature>
<dbReference type="InterPro" id="IPR013083">
    <property type="entry name" value="Znf_RING/FYVE/PHD"/>
</dbReference>
<name>A0A6C0EH75_9ZZZZ</name>
<feature type="compositionally biased region" description="Basic and acidic residues" evidence="1">
    <location>
        <begin position="14"/>
        <end position="23"/>
    </location>
</feature>
<evidence type="ECO:0000256" key="1">
    <source>
        <dbReference type="SAM" id="MobiDB-lite"/>
    </source>
</evidence>
<accession>A0A6C0EH75</accession>
<evidence type="ECO:0000259" key="2">
    <source>
        <dbReference type="PROSITE" id="PS50089"/>
    </source>
</evidence>
<feature type="region of interest" description="Disordered" evidence="1">
    <location>
        <begin position="1"/>
        <end position="30"/>
    </location>
</feature>
<dbReference type="PROSITE" id="PS50089">
    <property type="entry name" value="ZF_RING_2"/>
    <property type="match status" value="1"/>
</dbReference>
<sequence>MDNSMTETFSQKEQTTKRKREEETPQLLPNAKEIKISQDDTHSCENCGSNTNLKDDISGTKICEECESCPVCLDYFNKKDNKLIRFSDGCSHKFCKSCSDNFLDTKCPMCRYTPQYIENGIPITSLSYFDTYLKDKKIMPLYKHRIVKENTLISFECCEKYNRKYKKKNKQLSTINCKNVKDFVEKALQMKIGTFFIEHYKDRAFNLVHHFNCDCCEKIYKIAEY</sequence>
<dbReference type="EMBL" id="MN738842">
    <property type="protein sequence ID" value="QHT27773.1"/>
    <property type="molecule type" value="Genomic_DNA"/>
</dbReference>
<evidence type="ECO:0000313" key="3">
    <source>
        <dbReference type="EMBL" id="QHT27773.1"/>
    </source>
</evidence>
<dbReference type="SMART" id="SM00184">
    <property type="entry name" value="RING"/>
    <property type="match status" value="1"/>
</dbReference>
<dbReference type="Pfam" id="PF13639">
    <property type="entry name" value="zf-RING_2"/>
    <property type="match status" value="1"/>
</dbReference>